<dbReference type="InterPro" id="IPR001660">
    <property type="entry name" value="SAM"/>
</dbReference>
<protein>
    <submittedName>
        <fullName evidence="5">Uncharacterized protein</fullName>
    </submittedName>
</protein>
<dbReference type="GO" id="GO:0005246">
    <property type="term" value="F:calcium channel regulator activity"/>
    <property type="evidence" value="ECO:0007669"/>
    <property type="project" value="InterPro"/>
</dbReference>
<dbReference type="AlphaFoldDB" id="A0A6U0EUL6"/>
<dbReference type="PROSITE" id="PS50853">
    <property type="entry name" value="FN3"/>
    <property type="match status" value="1"/>
</dbReference>
<feature type="domain" description="Fibronectin type-III" evidence="4">
    <location>
        <begin position="227"/>
        <end position="333"/>
    </location>
</feature>
<dbReference type="InterPro" id="IPR037608">
    <property type="entry name" value="STIM1/2"/>
</dbReference>
<keyword evidence="1" id="KW-0106">Calcium</keyword>
<evidence type="ECO:0000256" key="1">
    <source>
        <dbReference type="ARBA" id="ARBA00022837"/>
    </source>
</evidence>
<dbReference type="InterPro" id="IPR003961">
    <property type="entry name" value="FN3_dom"/>
</dbReference>
<evidence type="ECO:0000259" key="2">
    <source>
        <dbReference type="PROSITE" id="PS50105"/>
    </source>
</evidence>
<dbReference type="GO" id="GO:0005509">
    <property type="term" value="F:calcium ion binding"/>
    <property type="evidence" value="ECO:0007669"/>
    <property type="project" value="InterPro"/>
</dbReference>
<dbReference type="PROSITE" id="PS00018">
    <property type="entry name" value="EF_HAND_1"/>
    <property type="match status" value="1"/>
</dbReference>
<feature type="domain" description="SAM" evidence="2">
    <location>
        <begin position="152"/>
        <end position="215"/>
    </location>
</feature>
<proteinExistence type="predicted"/>
<dbReference type="CDD" id="cd00063">
    <property type="entry name" value="FN3"/>
    <property type="match status" value="1"/>
</dbReference>
<evidence type="ECO:0000259" key="3">
    <source>
        <dbReference type="PROSITE" id="PS50222"/>
    </source>
</evidence>
<dbReference type="GO" id="GO:0005783">
    <property type="term" value="C:endoplasmic reticulum"/>
    <property type="evidence" value="ECO:0007669"/>
    <property type="project" value="TreeGrafter"/>
</dbReference>
<dbReference type="Gene3D" id="2.60.40.10">
    <property type="entry name" value="Immunoglobulins"/>
    <property type="match status" value="1"/>
</dbReference>
<evidence type="ECO:0000259" key="4">
    <source>
        <dbReference type="PROSITE" id="PS50853"/>
    </source>
</evidence>
<dbReference type="InterPro" id="IPR018247">
    <property type="entry name" value="EF_Hand_1_Ca_BS"/>
</dbReference>
<dbReference type="InterPro" id="IPR013761">
    <property type="entry name" value="SAM/pointed_sf"/>
</dbReference>
<name>A0A6U0EUL6_9CHLO</name>
<dbReference type="GO" id="GO:0005886">
    <property type="term" value="C:plasma membrane"/>
    <property type="evidence" value="ECO:0007669"/>
    <property type="project" value="TreeGrafter"/>
</dbReference>
<reference evidence="5" key="1">
    <citation type="submission" date="2021-01" db="EMBL/GenBank/DDBJ databases">
        <authorList>
            <person name="Corre E."/>
            <person name="Pelletier E."/>
            <person name="Niang G."/>
            <person name="Scheremetjew M."/>
            <person name="Finn R."/>
            <person name="Kale V."/>
            <person name="Holt S."/>
            <person name="Cochrane G."/>
            <person name="Meng A."/>
            <person name="Brown T."/>
            <person name="Cohen L."/>
        </authorList>
    </citation>
    <scope>NUCLEOTIDE SEQUENCE</scope>
    <source>
        <strain evidence="5">Clade-D-RCC2572</strain>
    </source>
</reference>
<dbReference type="GO" id="GO:0002115">
    <property type="term" value="P:store-operated calcium entry"/>
    <property type="evidence" value="ECO:0007669"/>
    <property type="project" value="TreeGrafter"/>
</dbReference>
<dbReference type="InterPro" id="IPR013783">
    <property type="entry name" value="Ig-like_fold"/>
</dbReference>
<dbReference type="SUPFAM" id="SSF47473">
    <property type="entry name" value="EF-hand"/>
    <property type="match status" value="1"/>
</dbReference>
<dbReference type="PANTHER" id="PTHR15136">
    <property type="entry name" value="STROMAL INTERACTION MOLECULE HOMOLOG"/>
    <property type="match status" value="1"/>
</dbReference>
<dbReference type="Gene3D" id="1.10.150.50">
    <property type="entry name" value="Transcription Factor, Ets-1"/>
    <property type="match status" value="1"/>
</dbReference>
<evidence type="ECO:0000313" key="6">
    <source>
        <dbReference type="EMBL" id="CAD8581633.1"/>
    </source>
</evidence>
<dbReference type="PROSITE" id="PS50222">
    <property type="entry name" value="EF_HAND_2"/>
    <property type="match status" value="1"/>
</dbReference>
<dbReference type="InterPro" id="IPR011992">
    <property type="entry name" value="EF-hand-dom_pair"/>
</dbReference>
<organism evidence="5">
    <name type="scientific">Ostreococcus mediterraneus</name>
    <dbReference type="NCBI Taxonomy" id="1486918"/>
    <lineage>
        <taxon>Eukaryota</taxon>
        <taxon>Viridiplantae</taxon>
        <taxon>Chlorophyta</taxon>
        <taxon>Mamiellophyceae</taxon>
        <taxon>Mamiellales</taxon>
        <taxon>Bathycoccaceae</taxon>
        <taxon>Ostreococcus</taxon>
    </lineage>
</organism>
<dbReference type="PANTHER" id="PTHR15136:SF13">
    <property type="entry name" value="SAM DOMAIN-CONTAINING PROTEIN"/>
    <property type="match status" value="1"/>
</dbReference>
<dbReference type="SUPFAM" id="SSF49265">
    <property type="entry name" value="Fibronectin type III"/>
    <property type="match status" value="1"/>
</dbReference>
<dbReference type="InterPro" id="IPR036116">
    <property type="entry name" value="FN3_sf"/>
</dbReference>
<feature type="domain" description="EF-hand" evidence="3">
    <location>
        <begin position="75"/>
        <end position="110"/>
    </location>
</feature>
<gene>
    <name evidence="5" type="ORF">OMED0929_LOCUS3437</name>
    <name evidence="6" type="ORF">OMED0929_LOCUS3439</name>
</gene>
<dbReference type="PROSITE" id="PS50105">
    <property type="entry name" value="SAM_DOMAIN"/>
    <property type="match status" value="1"/>
</dbReference>
<dbReference type="GO" id="GO:0006874">
    <property type="term" value="P:intracellular calcium ion homeostasis"/>
    <property type="evidence" value="ECO:0007669"/>
    <property type="project" value="TreeGrafter"/>
</dbReference>
<sequence>MTSSFRPSSARAPSMQLRPIDTSRVDGAVDEYSDVQDTTRSVSARVRAHPSTPVVVLVIAACVALVIRGHVAGRERRIAFDGFFSRLDGDGDGELSVRELSKFFRTSVGGEELDQSHEVLAAALGTVARMDFGGGETVSLEELGAHASGRLLSAHEVGEWIEHGVRLPEYSALFMERGITMLDFPSMVANEGEALSASVGVPKAAHREALTRAMKKQLLGFGRAPSAPRSVSAYYLQGVDHLSVGVSWKEPKHKGKPTLHEYVVQSGVGVGGRVFKWTDVEVVDANTLAIVIKSFKQSPGMSYKFRVIAWGEYGCSDSGAAESKWLSGDVKDEGGWVSTLITFGLMFRFIVSFRRIPRRIVLCMIGFLRYVRARAKGQDVTVSEFVPSFFEPPSPMLANGNSDGAGLFTPTKVLEKRESMSDDIYSPAYVPMEELKRQASEHLREAEFYCGAGGSDGFCREDPVLRARHSREGSLTRMDSSSALDFRRDLSRVLSNSRCNEPGCKVSWRGKGARRIGPKVHKHFCGLCQAWYCETHTRVSPHGNRGCCQPESRCVCLYDYNMLTKDEQAVLDMDNKYSLEYRMQHENRASLPSLVFRKLARRKRFKRGAALVDAFESRAQTRLGSQ</sequence>
<accession>A0A6U0EUL6</accession>
<dbReference type="InterPro" id="IPR002048">
    <property type="entry name" value="EF_hand_dom"/>
</dbReference>
<evidence type="ECO:0000313" key="5">
    <source>
        <dbReference type="EMBL" id="CAD8581630.1"/>
    </source>
</evidence>
<dbReference type="EMBL" id="HBEW01004103">
    <property type="protein sequence ID" value="CAD8581633.1"/>
    <property type="molecule type" value="Transcribed_RNA"/>
</dbReference>
<dbReference type="EMBL" id="HBEW01004101">
    <property type="protein sequence ID" value="CAD8581630.1"/>
    <property type="molecule type" value="Transcribed_RNA"/>
</dbReference>